<protein>
    <submittedName>
        <fullName evidence="1">Uncharacterized protein</fullName>
    </submittedName>
</protein>
<proteinExistence type="predicted"/>
<accession>A0A6A0GZJ0</accession>
<dbReference type="GO" id="GO:0005634">
    <property type="term" value="C:nucleus"/>
    <property type="evidence" value="ECO:0007669"/>
    <property type="project" value="TreeGrafter"/>
</dbReference>
<sequence length="380" mass="42117">MVAASPCIPALHRHTITIIITTITNRNNYNRITALQSAGMHKNHCGSAQCVSGHCGNTNCGAPIYTKSSQAIVSKTLPNLNLQNINSDITKKTPCTSRIRVTPDPTTPKTRIIPDSISHQKFGFGNFPRKARGAVDEAACSLPFLTWLASAAERINQAMQYANSGKPPPLVFHVPLDFFVCLFERIQQHSRKKLTAVQTSVPHNDPSVLTRQTRYTWNLFNLTHVKNVFSTPEVPLQVTRSFLLNRNGTYQYYEPSLETQNLPTSRSSSSQPFIKPQEYRTVIKVGPSLNIPSAKPSPFVIEWIPDVLPLSKIGELRIKFEYEHIHNGVKTSPPPIAPKININTHVKESSFDEQSAAILGIALSHDALVDADSYSALLFS</sequence>
<organism evidence="1">
    <name type="scientific">Hyalella azteca</name>
    <name type="common">Amphipod</name>
    <dbReference type="NCBI Taxonomy" id="294128"/>
    <lineage>
        <taxon>Eukaryota</taxon>
        <taxon>Metazoa</taxon>
        <taxon>Ecdysozoa</taxon>
        <taxon>Arthropoda</taxon>
        <taxon>Crustacea</taxon>
        <taxon>Multicrustacea</taxon>
        <taxon>Malacostraca</taxon>
        <taxon>Eumalacostraca</taxon>
        <taxon>Peracarida</taxon>
        <taxon>Amphipoda</taxon>
        <taxon>Senticaudata</taxon>
        <taxon>Talitrida</taxon>
        <taxon>Talitroidea</taxon>
        <taxon>Hyalellidae</taxon>
        <taxon>Hyalella</taxon>
    </lineage>
</organism>
<reference evidence="1" key="2">
    <citation type="journal article" date="2018" name="Environ. Sci. Technol.">
        <title>The Toxicogenome of Hyalella azteca: A Model for Sediment Ecotoxicology and Evolutionary Toxicology.</title>
        <authorList>
            <person name="Poynton H.C."/>
            <person name="Hasenbein S."/>
            <person name="Benoit J.B."/>
            <person name="Sepulveda M.S."/>
            <person name="Poelchau M.F."/>
            <person name="Hughes D.S.T."/>
            <person name="Murali S.C."/>
            <person name="Chen S."/>
            <person name="Glastad K.M."/>
            <person name="Goodisman M.A.D."/>
            <person name="Werren J.H."/>
            <person name="Vineis J.H."/>
            <person name="Bowen J.L."/>
            <person name="Friedrich M."/>
            <person name="Jones J."/>
            <person name="Robertson H.M."/>
            <person name="Feyereisen R."/>
            <person name="Mechler-Hickson A."/>
            <person name="Mathers N."/>
            <person name="Lee C.E."/>
            <person name="Colbourne J.K."/>
            <person name="Biales A."/>
            <person name="Johnston J.S."/>
            <person name="Wellborn G.A."/>
            <person name="Rosendale A.J."/>
            <person name="Cridge A.G."/>
            <person name="Munoz-Torres M.C."/>
            <person name="Bain P.A."/>
            <person name="Manny A.R."/>
            <person name="Major K.M."/>
            <person name="Lambert F.N."/>
            <person name="Vulpe C.D."/>
            <person name="Tuck P."/>
            <person name="Blalock B.J."/>
            <person name="Lin Y.Y."/>
            <person name="Smith M.E."/>
            <person name="Ochoa-Acuna H."/>
            <person name="Chen M.M."/>
            <person name="Childers C.P."/>
            <person name="Qu J."/>
            <person name="Dugan S."/>
            <person name="Lee S.L."/>
            <person name="Chao H."/>
            <person name="Dinh H."/>
            <person name="Han Y."/>
            <person name="Doddapaneni H."/>
            <person name="Worley K.C."/>
            <person name="Muzny D.M."/>
            <person name="Gibbs R.A."/>
            <person name="Richards S."/>
        </authorList>
    </citation>
    <scope>NUCLEOTIDE SEQUENCE</scope>
    <source>
        <strain evidence="1">HAZT.00-mixed</strain>
        <tissue evidence="1">Whole organism</tissue>
    </source>
</reference>
<reference evidence="1" key="1">
    <citation type="submission" date="2014-08" db="EMBL/GenBank/DDBJ databases">
        <authorList>
            <person name="Murali S."/>
            <person name="Richards S."/>
            <person name="Bandaranaike D."/>
            <person name="Bellair M."/>
            <person name="Blankenburg K."/>
            <person name="Chao H."/>
            <person name="Dinh H."/>
            <person name="Doddapaneni H."/>
            <person name="Dugan-Rocha S."/>
            <person name="Elkadiri S."/>
            <person name="Gnanaolivu R."/>
            <person name="Hughes D."/>
            <person name="Lee S."/>
            <person name="Li M."/>
            <person name="Ming W."/>
            <person name="Munidasa M."/>
            <person name="Muniz J."/>
            <person name="Nguyen L."/>
            <person name="Osuji N."/>
            <person name="Pu L.-L."/>
            <person name="Puazo M."/>
            <person name="Skinner E."/>
            <person name="Qu C."/>
            <person name="Quiroz J."/>
            <person name="Raj R."/>
            <person name="Weissenberger G."/>
            <person name="Xin Y."/>
            <person name="Zou X."/>
            <person name="Han Y."/>
            <person name="Worley K."/>
            <person name="Muzny D."/>
            <person name="Gibbs R."/>
        </authorList>
    </citation>
    <scope>NUCLEOTIDE SEQUENCE</scope>
    <source>
        <strain evidence="1">HAZT.00-mixed</strain>
        <tissue evidence="1">Whole organism</tissue>
    </source>
</reference>
<dbReference type="InterPro" id="IPR026049">
    <property type="entry name" value="C2orf42"/>
</dbReference>
<dbReference type="Proteomes" id="UP000711488">
    <property type="component" value="Unassembled WGS sequence"/>
</dbReference>
<gene>
    <name evidence="1" type="ORF">HAZT_HAZT006933</name>
</gene>
<evidence type="ECO:0000313" key="1">
    <source>
        <dbReference type="EMBL" id="KAA0194026.1"/>
    </source>
</evidence>
<reference evidence="1" key="3">
    <citation type="submission" date="2019-06" db="EMBL/GenBank/DDBJ databases">
        <authorList>
            <person name="Poynton C."/>
            <person name="Hasenbein S."/>
            <person name="Benoit J.B."/>
            <person name="Sepulveda M.S."/>
            <person name="Poelchau M.F."/>
            <person name="Murali S.C."/>
            <person name="Chen S."/>
            <person name="Glastad K.M."/>
            <person name="Werren J.H."/>
            <person name="Vineis J.H."/>
            <person name="Bowen J.L."/>
            <person name="Friedrich M."/>
            <person name="Jones J."/>
            <person name="Robertson H.M."/>
            <person name="Feyereisen R."/>
            <person name="Mechler-Hickson A."/>
            <person name="Mathers N."/>
            <person name="Lee C.E."/>
            <person name="Colbourne J.K."/>
            <person name="Biales A."/>
            <person name="Johnston J.S."/>
            <person name="Wellborn G.A."/>
            <person name="Rosendale A.J."/>
            <person name="Cridge A.G."/>
            <person name="Munoz-Torres M.C."/>
            <person name="Bain P.A."/>
            <person name="Manny A.R."/>
            <person name="Major K.M."/>
            <person name="Lambert F.N."/>
            <person name="Vulpe C.D."/>
            <person name="Tuck P."/>
            <person name="Blalock B.J."/>
            <person name="Lin Y.-Y."/>
            <person name="Smith M.E."/>
            <person name="Ochoa-Acuna H."/>
            <person name="Chen M.-J.M."/>
            <person name="Childers C.P."/>
            <person name="Qu J."/>
            <person name="Dugan S."/>
            <person name="Lee S.L."/>
            <person name="Chao H."/>
            <person name="Dinh H."/>
            <person name="Han Y."/>
            <person name="Doddapaneni H."/>
            <person name="Worley K.C."/>
            <person name="Muzny D.M."/>
            <person name="Gibbs R.A."/>
            <person name="Richards S."/>
        </authorList>
    </citation>
    <scope>NUCLEOTIDE SEQUENCE</scope>
    <source>
        <strain evidence="1">HAZT.00-mixed</strain>
        <tissue evidence="1">Whole organism</tissue>
    </source>
</reference>
<name>A0A6A0GZJ0_HYAAZ</name>
<dbReference type="OrthoDB" id="6506929at2759"/>
<comment type="caution">
    <text evidence="1">The sequence shown here is derived from an EMBL/GenBank/DDBJ whole genome shotgun (WGS) entry which is preliminary data.</text>
</comment>
<dbReference type="PANTHER" id="PTHR13518">
    <property type="entry name" value="PUTATIVE TREBLE-CLEF ZINC-FINGER C2ORF42 FAMILY MEMBER"/>
    <property type="match status" value="1"/>
</dbReference>
<dbReference type="PANTHER" id="PTHR13518:SF1">
    <property type="entry name" value="C2ORF42 HOMOLOG"/>
    <property type="match status" value="1"/>
</dbReference>
<dbReference type="AlphaFoldDB" id="A0A6A0GZJ0"/>
<dbReference type="EMBL" id="JQDR03010601">
    <property type="protein sequence ID" value="KAA0194026.1"/>
    <property type="molecule type" value="Genomic_DNA"/>
</dbReference>